<protein>
    <submittedName>
        <fullName evidence="1">Uncharacterized protein</fullName>
    </submittedName>
</protein>
<reference evidence="1 2" key="1">
    <citation type="journal article" date="2022" name="Plant J.">
        <title>Chromosome-level genome of Camellia lanceoleosa provides a valuable resource for understanding genome evolution and self-incompatibility.</title>
        <authorList>
            <person name="Gong W."/>
            <person name="Xiao S."/>
            <person name="Wang L."/>
            <person name="Liao Z."/>
            <person name="Chang Y."/>
            <person name="Mo W."/>
            <person name="Hu G."/>
            <person name="Li W."/>
            <person name="Zhao G."/>
            <person name="Zhu H."/>
            <person name="Hu X."/>
            <person name="Ji K."/>
            <person name="Xiang X."/>
            <person name="Song Q."/>
            <person name="Yuan D."/>
            <person name="Jin S."/>
            <person name="Zhang L."/>
        </authorList>
    </citation>
    <scope>NUCLEOTIDE SEQUENCE [LARGE SCALE GENOMIC DNA]</scope>
    <source>
        <strain evidence="1">SQ_2022a</strain>
    </source>
</reference>
<dbReference type="EMBL" id="CM045763">
    <property type="protein sequence ID" value="KAI8023927.1"/>
    <property type="molecule type" value="Genomic_DNA"/>
</dbReference>
<comment type="caution">
    <text evidence="1">The sequence shown here is derived from an EMBL/GenBank/DDBJ whole genome shotgun (WGS) entry which is preliminary data.</text>
</comment>
<name>A0ACC0IDD1_9ERIC</name>
<organism evidence="1 2">
    <name type="scientific">Camellia lanceoleosa</name>
    <dbReference type="NCBI Taxonomy" id="1840588"/>
    <lineage>
        <taxon>Eukaryota</taxon>
        <taxon>Viridiplantae</taxon>
        <taxon>Streptophyta</taxon>
        <taxon>Embryophyta</taxon>
        <taxon>Tracheophyta</taxon>
        <taxon>Spermatophyta</taxon>
        <taxon>Magnoliopsida</taxon>
        <taxon>eudicotyledons</taxon>
        <taxon>Gunneridae</taxon>
        <taxon>Pentapetalae</taxon>
        <taxon>asterids</taxon>
        <taxon>Ericales</taxon>
        <taxon>Theaceae</taxon>
        <taxon>Camellia</taxon>
    </lineage>
</organism>
<accession>A0ACC0IDD1</accession>
<gene>
    <name evidence="1" type="ORF">LOK49_LG03G00238</name>
</gene>
<keyword evidence="2" id="KW-1185">Reference proteome</keyword>
<evidence type="ECO:0000313" key="2">
    <source>
        <dbReference type="Proteomes" id="UP001060215"/>
    </source>
</evidence>
<sequence>MEDFSTVGRSTDRKEVVVHQAEGLKGLGKLLALHFMVKVVHVCEATLTKRLIHFENTNSGSLTEIATLMTFSDETQPPDETQTVVEETQPGGVVSTTPPVPSPTQFPPSQPTPSPPSLSINKPNPIFHRLEHSTSTPIPPSLPFSPPSLPPSLPPYPMVGPSLNTPTTTATIKFLCSYGGKILPRYPDGKLRYHGGETRVLAVLRSISFSELLMKMGELCGGSSVTLRCQLPTEDLDALVSITSDEDLANLIEEYDRVSSPPSTLKIRAFLSPPKSAKKISPPPSTAASTTIFDASSPRSFYSAGSSSRLSQISKPILYHHHHPHPPSAAAKVPRHYAYHGNPSHIYLTHNGNHWQ</sequence>
<evidence type="ECO:0000313" key="1">
    <source>
        <dbReference type="EMBL" id="KAI8023927.1"/>
    </source>
</evidence>
<proteinExistence type="predicted"/>
<dbReference type="Proteomes" id="UP001060215">
    <property type="component" value="Chromosome 6"/>
</dbReference>